<dbReference type="InterPro" id="IPR045659">
    <property type="entry name" value="LptD_2"/>
</dbReference>
<dbReference type="Proteomes" id="UP000268469">
    <property type="component" value="Unassembled WGS sequence"/>
</dbReference>
<proteinExistence type="predicted"/>
<dbReference type="PANTHER" id="PTHR30189">
    <property type="entry name" value="LPS-ASSEMBLY PROTEIN"/>
    <property type="match status" value="1"/>
</dbReference>
<protein>
    <recommendedName>
        <fullName evidence="1">LPS-assembly protein LptD central domain-containing protein</fullName>
    </recommendedName>
</protein>
<evidence type="ECO:0000259" key="1">
    <source>
        <dbReference type="Pfam" id="PF19838"/>
    </source>
</evidence>
<dbReference type="PANTHER" id="PTHR30189:SF1">
    <property type="entry name" value="LPS-ASSEMBLY PROTEIN LPTD"/>
    <property type="match status" value="1"/>
</dbReference>
<evidence type="ECO:0000313" key="2">
    <source>
        <dbReference type="EMBL" id="RKX71474.1"/>
    </source>
</evidence>
<accession>A0A660SL09</accession>
<gene>
    <name evidence="2" type="ORF">DRP53_01470</name>
</gene>
<dbReference type="AlphaFoldDB" id="A0A660SL09"/>
<dbReference type="GO" id="GO:1990351">
    <property type="term" value="C:transporter complex"/>
    <property type="evidence" value="ECO:0007669"/>
    <property type="project" value="TreeGrafter"/>
</dbReference>
<dbReference type="EMBL" id="QNBE01000008">
    <property type="protein sequence ID" value="RKX71474.1"/>
    <property type="molecule type" value="Genomic_DNA"/>
</dbReference>
<comment type="caution">
    <text evidence="2">The sequence shown here is derived from an EMBL/GenBank/DDBJ whole genome shotgun (WGS) entry which is preliminary data.</text>
</comment>
<feature type="domain" description="LPS-assembly protein LptD central" evidence="1">
    <location>
        <begin position="397"/>
        <end position="533"/>
    </location>
</feature>
<organism evidence="2 3">
    <name type="scientific">candidate division WOR-3 bacterium</name>
    <dbReference type="NCBI Taxonomy" id="2052148"/>
    <lineage>
        <taxon>Bacteria</taxon>
        <taxon>Bacteria division WOR-3</taxon>
    </lineage>
</organism>
<dbReference type="Pfam" id="PF19838">
    <property type="entry name" value="LptD_2"/>
    <property type="match status" value="2"/>
</dbReference>
<dbReference type="InterPro" id="IPR050218">
    <property type="entry name" value="LptD"/>
</dbReference>
<evidence type="ECO:0000313" key="3">
    <source>
        <dbReference type="Proteomes" id="UP000268469"/>
    </source>
</evidence>
<reference evidence="2 3" key="1">
    <citation type="submission" date="2018-06" db="EMBL/GenBank/DDBJ databases">
        <title>Extensive metabolic versatility and redundancy in microbially diverse, dynamic hydrothermal sediments.</title>
        <authorList>
            <person name="Dombrowski N."/>
            <person name="Teske A."/>
            <person name="Baker B.J."/>
        </authorList>
    </citation>
    <scope>NUCLEOTIDE SEQUENCE [LARGE SCALE GENOMIC DNA]</scope>
    <source>
        <strain evidence="2">B36_G15</strain>
    </source>
</reference>
<name>A0A660SL09_UNCW3</name>
<sequence>MFLLLLFLADTTMIRYRAQKIIYNFKDSTITLIDSAQISYGDLNLYADTCRYYLNQNLLISFPRSTIVQEGESLVGGTCRYNTDTHTGMIEKGRATVEKGYLYGDEIWLVGKHQFNVKNGRYTTCDHDPPHYYFYAPRMKVYLDDIAVGEPVILMVRFLPTLAAPFWFVPISKKRKSGLLPFRAGRSKTEGEYIKDFSYYLVINDYADATFTTDIMRKKGVRPRLNLIYRLPPFSVGNWDLSYIHETDTRSKRYSINGYNRSDRFLFKSQLLAQIDYQSDETYIQEYAEEKPLLLKRELYSHLTISREILHTQNTLSLDRRVDYDRMTTTDHIPHYHLAFPTFNLLNVTTTPSFSFKRERRGDTTGSVANLVSPFSTTVPLGFLTYHPGINLDYAVFDRDTSGNQFPSRFGYTTSHELSTTLYRLFPLSLFGLDGLLHRVVPKLGYRYSPEVTNPPVLISCGVGGFTKQSQIFFQVDNYFETKYQNGRIPLFNLRGRVGYNLLNDSLTEIPITLSSNPNKNIGLSSSFIINPYTLQITRSFSEEVRLATILFTLTLGHTYSDLSHQLWSSFTPARFLGIDLTLSSRYDFNLGTIVEYSASLTKDLHCWEFLFNYSNLGGLWRYDFKLRIKKIPEVEFGKGLLGILPE</sequence>
<feature type="domain" description="LPS-assembly protein LptD central" evidence="1">
    <location>
        <begin position="150"/>
        <end position="358"/>
    </location>
</feature>
<dbReference type="GO" id="GO:0009279">
    <property type="term" value="C:cell outer membrane"/>
    <property type="evidence" value="ECO:0007669"/>
    <property type="project" value="TreeGrafter"/>
</dbReference>